<organism evidence="1 2">
    <name type="scientific">Pseudomonas putida</name>
    <name type="common">Arthrobacter siderocapsulatus</name>
    <dbReference type="NCBI Taxonomy" id="303"/>
    <lineage>
        <taxon>Bacteria</taxon>
        <taxon>Pseudomonadati</taxon>
        <taxon>Pseudomonadota</taxon>
        <taxon>Gammaproteobacteria</taxon>
        <taxon>Pseudomonadales</taxon>
        <taxon>Pseudomonadaceae</taxon>
        <taxon>Pseudomonas</taxon>
    </lineage>
</organism>
<evidence type="ECO:0000313" key="2">
    <source>
        <dbReference type="Proteomes" id="UP000237378"/>
    </source>
</evidence>
<sequence length="207" mass="23271">MVQTYSNIAEDAFAGFLDQTDGSTTTGGWRLNERRKAYGIQTIVFSAMAIEAAAFEFMHLIMIDQKAMDQEEKRGLVHKWKTLPRLLGGQPLDPEGPAIQGLSHLVKARNSLVHYKAKLENDEGSVRIAMQDEWEQFEIHQVPNAFKTLVLLSLELEASPSGIVGGFPYHDRAICPPGFKSLYTPHPAVTEVINRCYLIHREHQRGL</sequence>
<comment type="caution">
    <text evidence="1">The sequence shown here is derived from an EMBL/GenBank/DDBJ whole genome shotgun (WGS) entry which is preliminary data.</text>
</comment>
<protein>
    <recommendedName>
        <fullName evidence="3">Apea-like HEPN domain-containing protein</fullName>
    </recommendedName>
</protein>
<name>A0A2S3WKY2_PSEPU</name>
<dbReference type="Proteomes" id="UP000237378">
    <property type="component" value="Unassembled WGS sequence"/>
</dbReference>
<reference evidence="1 2" key="2">
    <citation type="submission" date="2018-03" db="EMBL/GenBank/DDBJ databases">
        <title>Draft genome of Pseudomonas putida strain KH-18-2.</title>
        <authorList>
            <person name="Yoshizawa S."/>
            <person name="Khan N.H."/>
            <person name="Nishimura M."/>
            <person name="Chiura H.X."/>
            <person name="Ogura Y."/>
            <person name="Hayashi T."/>
            <person name="Kogure K."/>
        </authorList>
    </citation>
    <scope>NUCLEOTIDE SEQUENCE [LARGE SCALE GENOMIC DNA]</scope>
    <source>
        <strain evidence="1 2">KH-18-2</strain>
    </source>
</reference>
<reference evidence="1 2" key="1">
    <citation type="submission" date="2016-08" db="EMBL/GenBank/DDBJ databases">
        <authorList>
            <person name="Seilhamer J.J."/>
        </authorList>
    </citation>
    <scope>NUCLEOTIDE SEQUENCE [LARGE SCALE GENOMIC DNA]</scope>
    <source>
        <strain evidence="1 2">KH-18-2</strain>
    </source>
</reference>
<evidence type="ECO:0000313" key="1">
    <source>
        <dbReference type="EMBL" id="POF99868.1"/>
    </source>
</evidence>
<accession>A0A2S3WKY2</accession>
<evidence type="ECO:0008006" key="3">
    <source>
        <dbReference type="Google" id="ProtNLM"/>
    </source>
</evidence>
<dbReference type="EMBL" id="MING01000087">
    <property type="protein sequence ID" value="POF99868.1"/>
    <property type="molecule type" value="Genomic_DNA"/>
</dbReference>
<dbReference type="AlphaFoldDB" id="A0A2S3WKY2"/>
<gene>
    <name evidence="1" type="ORF">BGP82_28780</name>
</gene>
<proteinExistence type="predicted"/>